<dbReference type="KEGG" id="sfiy:F0344_20000"/>
<reference evidence="5" key="1">
    <citation type="submission" date="2019-10" db="EMBL/GenBank/DDBJ databases">
        <title>Antimicrobial potential of Antarctic Bacteria.</title>
        <authorList>
            <person name="Benaud N."/>
            <person name="Edwards R.J."/>
            <person name="Ferrari B.C."/>
        </authorList>
    </citation>
    <scope>NUCLEOTIDE SEQUENCE [LARGE SCALE GENOMIC DNA]</scope>
    <source>
        <strain evidence="5">NBSH44</strain>
    </source>
</reference>
<feature type="region of interest" description="Disordered" evidence="3">
    <location>
        <begin position="210"/>
        <end position="235"/>
    </location>
</feature>
<dbReference type="InterPro" id="IPR032675">
    <property type="entry name" value="LRR_dom_sf"/>
</dbReference>
<evidence type="ECO:0008006" key="6">
    <source>
        <dbReference type="Google" id="ProtNLM"/>
    </source>
</evidence>
<accession>A0A7G7BMN9</accession>
<dbReference type="PANTHER" id="PTHR48051">
    <property type="match status" value="1"/>
</dbReference>
<dbReference type="AlphaFoldDB" id="A0A7G7BMN9"/>
<organism evidence="4 5">
    <name type="scientific">Streptomyces finlayi</name>
    <dbReference type="NCBI Taxonomy" id="67296"/>
    <lineage>
        <taxon>Bacteria</taxon>
        <taxon>Bacillati</taxon>
        <taxon>Actinomycetota</taxon>
        <taxon>Actinomycetes</taxon>
        <taxon>Kitasatosporales</taxon>
        <taxon>Streptomycetaceae</taxon>
        <taxon>Streptomyces</taxon>
    </lineage>
</organism>
<dbReference type="PANTHER" id="PTHR48051:SF1">
    <property type="entry name" value="RAS SUPPRESSOR PROTEIN 1"/>
    <property type="match status" value="1"/>
</dbReference>
<evidence type="ECO:0000313" key="4">
    <source>
        <dbReference type="EMBL" id="QNE76604.1"/>
    </source>
</evidence>
<name>A0A7G7BMN9_9ACTN</name>
<dbReference type="GO" id="GO:0005737">
    <property type="term" value="C:cytoplasm"/>
    <property type="evidence" value="ECO:0007669"/>
    <property type="project" value="TreeGrafter"/>
</dbReference>
<dbReference type="Proteomes" id="UP000515307">
    <property type="component" value="Chromosome"/>
</dbReference>
<keyword evidence="5" id="KW-1185">Reference proteome</keyword>
<gene>
    <name evidence="4" type="ORF">F0344_20000</name>
</gene>
<proteinExistence type="predicted"/>
<protein>
    <recommendedName>
        <fullName evidence="6">Leucine-rich repeat domain-containing protein</fullName>
    </recommendedName>
</protein>
<dbReference type="RefSeq" id="WP_185300071.1">
    <property type="nucleotide sequence ID" value="NZ_CP045702.1"/>
</dbReference>
<evidence type="ECO:0000256" key="2">
    <source>
        <dbReference type="ARBA" id="ARBA00022737"/>
    </source>
</evidence>
<dbReference type="InterPro" id="IPR050216">
    <property type="entry name" value="LRR_domain-containing"/>
</dbReference>
<keyword evidence="2" id="KW-0677">Repeat</keyword>
<evidence type="ECO:0000256" key="1">
    <source>
        <dbReference type="ARBA" id="ARBA00022614"/>
    </source>
</evidence>
<sequence length="235" mass="25776">MSGSLRARNVFLSGCPNVVVHGDLEVAGGVCTSHGDDGGILTVRGRTRAQLVIGMLYFNLVFAEQPQALDAVLLPELLDDHGMADARKIQEALREGRQVLRAGVRPSHLATLEELDALLGRAEEVTELDLSERKLRHFPEQLLSFPNLRVLSLAGNAELKTIDPRIGELASLEELTLAGAQLTGLPESIGRLRNLRHLQPVRLQRHRRALLQSDRHEGRQRPLQAGRADGAEAAR</sequence>
<dbReference type="SUPFAM" id="SSF52058">
    <property type="entry name" value="L domain-like"/>
    <property type="match status" value="1"/>
</dbReference>
<dbReference type="Gene3D" id="3.80.10.10">
    <property type="entry name" value="Ribonuclease Inhibitor"/>
    <property type="match status" value="1"/>
</dbReference>
<keyword evidence="1" id="KW-0433">Leucine-rich repeat</keyword>
<dbReference type="EMBL" id="CP045702">
    <property type="protein sequence ID" value="QNE76604.1"/>
    <property type="molecule type" value="Genomic_DNA"/>
</dbReference>
<evidence type="ECO:0000313" key="5">
    <source>
        <dbReference type="Proteomes" id="UP000515307"/>
    </source>
</evidence>
<evidence type="ECO:0000256" key="3">
    <source>
        <dbReference type="SAM" id="MobiDB-lite"/>
    </source>
</evidence>